<dbReference type="EMBL" id="BTSX01000001">
    <property type="protein sequence ID" value="GMS81807.1"/>
    <property type="molecule type" value="Genomic_DNA"/>
</dbReference>
<comment type="caution">
    <text evidence="1">The sequence shown here is derived from an EMBL/GenBank/DDBJ whole genome shotgun (WGS) entry which is preliminary data.</text>
</comment>
<feature type="non-terminal residue" evidence="1">
    <location>
        <position position="1"/>
    </location>
</feature>
<gene>
    <name evidence="1" type="ORF">PENTCL1PPCAC_3982</name>
</gene>
<dbReference type="AlphaFoldDB" id="A0AAV5SEK6"/>
<evidence type="ECO:0000313" key="1">
    <source>
        <dbReference type="EMBL" id="GMS81807.1"/>
    </source>
</evidence>
<name>A0AAV5SEK6_9BILA</name>
<accession>A0AAV5SEK6</accession>
<protein>
    <submittedName>
        <fullName evidence="1">Uncharacterized protein</fullName>
    </submittedName>
</protein>
<sequence length="81" mass="9622">LMWKIIERAPEVVSNLRLTSRVIRSIVDEHAQLQINIPIIDEITFEWEFKDWINALRKLSVSIKVSECTVNMFELRLKLNK</sequence>
<keyword evidence="2" id="KW-1185">Reference proteome</keyword>
<dbReference type="Proteomes" id="UP001432027">
    <property type="component" value="Unassembled WGS sequence"/>
</dbReference>
<proteinExistence type="predicted"/>
<evidence type="ECO:0000313" key="2">
    <source>
        <dbReference type="Proteomes" id="UP001432027"/>
    </source>
</evidence>
<reference evidence="1" key="1">
    <citation type="submission" date="2023-10" db="EMBL/GenBank/DDBJ databases">
        <title>Genome assembly of Pristionchus species.</title>
        <authorList>
            <person name="Yoshida K."/>
            <person name="Sommer R.J."/>
        </authorList>
    </citation>
    <scope>NUCLEOTIDE SEQUENCE</scope>
    <source>
        <strain evidence="1">RS0144</strain>
    </source>
</reference>
<feature type="non-terminal residue" evidence="1">
    <location>
        <position position="81"/>
    </location>
</feature>
<organism evidence="1 2">
    <name type="scientific">Pristionchus entomophagus</name>
    <dbReference type="NCBI Taxonomy" id="358040"/>
    <lineage>
        <taxon>Eukaryota</taxon>
        <taxon>Metazoa</taxon>
        <taxon>Ecdysozoa</taxon>
        <taxon>Nematoda</taxon>
        <taxon>Chromadorea</taxon>
        <taxon>Rhabditida</taxon>
        <taxon>Rhabditina</taxon>
        <taxon>Diplogasteromorpha</taxon>
        <taxon>Diplogasteroidea</taxon>
        <taxon>Neodiplogasteridae</taxon>
        <taxon>Pristionchus</taxon>
    </lineage>
</organism>